<reference evidence="2 3" key="1">
    <citation type="submission" date="2022-01" db="EMBL/GenBank/DDBJ databases">
        <title>A chromosomal length assembly of Cordylochernes scorpioides.</title>
        <authorList>
            <person name="Zeh D."/>
            <person name="Zeh J."/>
        </authorList>
    </citation>
    <scope>NUCLEOTIDE SEQUENCE [LARGE SCALE GENOMIC DNA]</scope>
    <source>
        <strain evidence="2">IN4F17</strain>
        <tissue evidence="2">Whole Body</tissue>
    </source>
</reference>
<feature type="compositionally biased region" description="Low complexity" evidence="1">
    <location>
        <begin position="191"/>
        <end position="309"/>
    </location>
</feature>
<dbReference type="EMBL" id="CP092865">
    <property type="protein sequence ID" value="UYV64299.1"/>
    <property type="molecule type" value="Genomic_DNA"/>
</dbReference>
<accession>A0ABY6K7L6</accession>
<feature type="compositionally biased region" description="Low complexity" evidence="1">
    <location>
        <begin position="336"/>
        <end position="361"/>
    </location>
</feature>
<evidence type="ECO:0000313" key="2">
    <source>
        <dbReference type="EMBL" id="UYV64299.1"/>
    </source>
</evidence>
<evidence type="ECO:0000313" key="3">
    <source>
        <dbReference type="Proteomes" id="UP001235939"/>
    </source>
</evidence>
<feature type="compositionally biased region" description="Basic residues" evidence="1">
    <location>
        <begin position="126"/>
        <end position="190"/>
    </location>
</feature>
<feature type="compositionally biased region" description="Polar residues" evidence="1">
    <location>
        <begin position="310"/>
        <end position="334"/>
    </location>
</feature>
<dbReference type="Proteomes" id="UP001235939">
    <property type="component" value="Chromosome 03"/>
</dbReference>
<sequence>MYILPMILGRTYDMAQESVGVDIFPREQLDRYEFHIVLQEIKNYITDSKYRMVTNTDEARDFLEVQGDLALRIKAGMIDLQGVGSYLKEAASRSNTVEILVKVHYETVSPVSGIFVNTVRPVSRKKTVRPVSRKKTVRPVSRKKTVRPVSRKKTVRPVSRKKTVRPVSRKKTVRPVSRKKTVRPVSRKKTVSSVSGKKTVSPVSGKKTTVSSVSGKKTVSPVSEKKTVSPVSGKKTVSPVSGKKTVSPVSGKKTVSSVSGKKTVSPVSGKKTVSSVSGKKTVSPVSGKKTVSSVSGKKTVSPVSGKKTVNSVSGKKTVSPVSGKKTVNSVSGKRTVSPVSGKKMVSSVSGKKTVSPVSGKKTVTRTLPSNAQPLPNWRTIDRSHISTHYARSITYGGDLIAALRFKASNSNDREFIKAKATATLQSQGNFGIDMKGDLEILKESLKNVSSMEISYFATVPIKVVPNSIESLIDLVQDFPKQTQQVNNGIGVPLRMELFPLSSLGNDISPFILQTSMNDLCAHLEEDFDDIRAAKRALADWMEKVPPYIPAKFNEEIGDFNTRLEHLTMVFYRTISNLDMSVHNPKQFQEALEEYHGDTGDMPDKYFREFLKLRDRVVSNPGILSIVY</sequence>
<proteinExistence type="predicted"/>
<feature type="region of interest" description="Disordered" evidence="1">
    <location>
        <begin position="126"/>
        <end position="370"/>
    </location>
</feature>
<gene>
    <name evidence="2" type="ORF">LAZ67_3000194</name>
</gene>
<evidence type="ECO:0000256" key="1">
    <source>
        <dbReference type="SAM" id="MobiDB-lite"/>
    </source>
</evidence>
<keyword evidence="3" id="KW-1185">Reference proteome</keyword>
<name>A0ABY6K7L6_9ARAC</name>
<protein>
    <submittedName>
        <fullName evidence="2">Uncharacterized protein</fullName>
    </submittedName>
</protein>
<organism evidence="2 3">
    <name type="scientific">Cordylochernes scorpioides</name>
    <dbReference type="NCBI Taxonomy" id="51811"/>
    <lineage>
        <taxon>Eukaryota</taxon>
        <taxon>Metazoa</taxon>
        <taxon>Ecdysozoa</taxon>
        <taxon>Arthropoda</taxon>
        <taxon>Chelicerata</taxon>
        <taxon>Arachnida</taxon>
        <taxon>Pseudoscorpiones</taxon>
        <taxon>Cheliferoidea</taxon>
        <taxon>Chernetidae</taxon>
        <taxon>Cordylochernes</taxon>
    </lineage>
</organism>